<dbReference type="InterPro" id="IPR045057">
    <property type="entry name" value="Gcn5-rel_NAT"/>
</dbReference>
<dbReference type="PROSITE" id="PS51729">
    <property type="entry name" value="GNAT_YJDJ"/>
    <property type="match status" value="1"/>
</dbReference>
<keyword evidence="7" id="KW-1185">Reference proteome</keyword>
<dbReference type="EnsemblMetazoa" id="XM_038189481.1">
    <property type="protein sequence ID" value="XP_038045409.1"/>
    <property type="gene ID" value="LOC119719991"/>
</dbReference>
<evidence type="ECO:0000259" key="5">
    <source>
        <dbReference type="PROSITE" id="PS51729"/>
    </source>
</evidence>
<protein>
    <recommendedName>
        <fullName evidence="2">Protein NATD1</fullName>
    </recommendedName>
    <alternativeName>
        <fullName evidence="3">N-acetyltransferase domain-containing protein 1</fullName>
    </alternativeName>
</protein>
<dbReference type="Pfam" id="PF14542">
    <property type="entry name" value="Acetyltransf_CG"/>
    <property type="match status" value="1"/>
</dbReference>
<feature type="domain" description="N-acetyltransferase" evidence="5">
    <location>
        <begin position="69"/>
        <end position="159"/>
    </location>
</feature>
<evidence type="ECO:0000313" key="6">
    <source>
        <dbReference type="EnsemblMetazoa" id="XP_038045409.1"/>
    </source>
</evidence>
<feature type="chain" id="PRO_5037286502" description="Protein NATD1" evidence="4">
    <location>
        <begin position="21"/>
        <end position="161"/>
    </location>
</feature>
<proteinExistence type="inferred from homology"/>
<evidence type="ECO:0000256" key="3">
    <source>
        <dbReference type="ARBA" id="ARBA00031876"/>
    </source>
</evidence>
<keyword evidence="4" id="KW-0732">Signal</keyword>
<feature type="signal peptide" evidence="4">
    <location>
        <begin position="1"/>
        <end position="20"/>
    </location>
</feature>
<accession>A0A913Z0H1</accession>
<dbReference type="OMA" id="KFPRICA"/>
<sequence length="161" mass="17918">MMSFSRLANVLFIKFPRICAVTTSSNSYKYQPASKFLPRLLISHCPVRLVAKGRLASTMAETSSDLTVDHDVENKMFVINLAGEPEKAVLVYKVIGPDAVNLYHTGVPVSQRGKGIAKVLAKAALDHFASHGTNMKLTCTYLQKYFRENPLPQYKSRVLDL</sequence>
<evidence type="ECO:0000256" key="1">
    <source>
        <dbReference type="ARBA" id="ARBA00006233"/>
    </source>
</evidence>
<dbReference type="Gene3D" id="3.40.630.30">
    <property type="match status" value="1"/>
</dbReference>
<dbReference type="Proteomes" id="UP000887568">
    <property type="component" value="Unplaced"/>
</dbReference>
<evidence type="ECO:0000256" key="4">
    <source>
        <dbReference type="SAM" id="SignalP"/>
    </source>
</evidence>
<dbReference type="AlphaFoldDB" id="A0A913Z0H1"/>
<dbReference type="RefSeq" id="XP_038045409.1">
    <property type="nucleotide sequence ID" value="XM_038189481.1"/>
</dbReference>
<dbReference type="GeneID" id="119719991"/>
<name>A0A913Z0H1_PATMI</name>
<dbReference type="OrthoDB" id="74247at2759"/>
<dbReference type="InterPro" id="IPR016181">
    <property type="entry name" value="Acyl_CoA_acyltransferase"/>
</dbReference>
<organism evidence="6 7">
    <name type="scientific">Patiria miniata</name>
    <name type="common">Bat star</name>
    <name type="synonym">Asterina miniata</name>
    <dbReference type="NCBI Taxonomy" id="46514"/>
    <lineage>
        <taxon>Eukaryota</taxon>
        <taxon>Metazoa</taxon>
        <taxon>Echinodermata</taxon>
        <taxon>Eleutherozoa</taxon>
        <taxon>Asterozoa</taxon>
        <taxon>Asteroidea</taxon>
        <taxon>Valvatacea</taxon>
        <taxon>Valvatida</taxon>
        <taxon>Asterinidae</taxon>
        <taxon>Patiria</taxon>
    </lineage>
</organism>
<dbReference type="PANTHER" id="PTHR31435:SF9">
    <property type="entry name" value="PROTEIN NATD1"/>
    <property type="match status" value="1"/>
</dbReference>
<dbReference type="PANTHER" id="PTHR31435">
    <property type="entry name" value="PROTEIN NATD1"/>
    <property type="match status" value="1"/>
</dbReference>
<dbReference type="InterPro" id="IPR031165">
    <property type="entry name" value="GNAT_YJDJ"/>
</dbReference>
<evidence type="ECO:0000256" key="2">
    <source>
        <dbReference type="ARBA" id="ARBA00020243"/>
    </source>
</evidence>
<evidence type="ECO:0000313" key="7">
    <source>
        <dbReference type="Proteomes" id="UP000887568"/>
    </source>
</evidence>
<comment type="similarity">
    <text evidence="1">Belongs to the NATD1 family.</text>
</comment>
<reference evidence="6" key="1">
    <citation type="submission" date="2022-11" db="UniProtKB">
        <authorList>
            <consortium name="EnsemblMetazoa"/>
        </authorList>
    </citation>
    <scope>IDENTIFICATION</scope>
</reference>
<dbReference type="SUPFAM" id="SSF55729">
    <property type="entry name" value="Acyl-CoA N-acyltransferases (Nat)"/>
    <property type="match status" value="1"/>
</dbReference>